<sequence length="444" mass="48533">MNIFIKLFTNFIFLSTIIFSSNIYAVTADDIENANPKGQTVEFWVQYSDERLDAVKARAARFEEETGIKVNVTYKGHYGKVQSAMMTSAGTKDIADVARGYGNAAADMYQIGAAIDQSILANSKKWGVTQADIDDWGANWSVGFSPYFDGNPKLLHEVGKSIEVVYYNKDWMDELGLSEPQTPADFAEAACAATNSVFSGRVGETPSLGYEIDTDASNFAAWVFAHGGDVFDYNSGQYSLNSKEAIAAMEFIQGMSNQGCAQVTRDKYSDQQYLGLGSVMFALGSTSGITYFQKAIQEGYNGNWEISKVPHSSSEPVMNLYGGGLIMGKTDNPDKMVATYQWMKYITNTENSAVWSTESGYGFVRTSSADHPAIVEKRNSLPQYDRSLGLIKYGKGEPSVPAYYSVRGEIEKAYAGIINGDDILSTLNDLNDEANAILADAIAN</sequence>
<protein>
    <recommendedName>
        <fullName evidence="2">ABC transporter substrate-binding protein</fullName>
    </recommendedName>
</protein>
<dbReference type="EMBL" id="UINC01055622">
    <property type="protein sequence ID" value="SVB74709.1"/>
    <property type="molecule type" value="Genomic_DNA"/>
</dbReference>
<dbReference type="InterPro" id="IPR006059">
    <property type="entry name" value="SBP"/>
</dbReference>
<dbReference type="AlphaFoldDB" id="A0A382GIB7"/>
<evidence type="ECO:0008006" key="2">
    <source>
        <dbReference type="Google" id="ProtNLM"/>
    </source>
</evidence>
<gene>
    <name evidence="1" type="ORF">METZ01_LOCUS227563</name>
</gene>
<evidence type="ECO:0000313" key="1">
    <source>
        <dbReference type="EMBL" id="SVB74709.1"/>
    </source>
</evidence>
<organism evidence="1">
    <name type="scientific">marine metagenome</name>
    <dbReference type="NCBI Taxonomy" id="408172"/>
    <lineage>
        <taxon>unclassified sequences</taxon>
        <taxon>metagenomes</taxon>
        <taxon>ecological metagenomes</taxon>
    </lineage>
</organism>
<accession>A0A382GIB7</accession>
<dbReference type="PANTHER" id="PTHR43649:SF12">
    <property type="entry name" value="DIACETYLCHITOBIOSE BINDING PROTEIN DASA"/>
    <property type="match status" value="1"/>
</dbReference>
<reference evidence="1" key="1">
    <citation type="submission" date="2018-05" db="EMBL/GenBank/DDBJ databases">
        <authorList>
            <person name="Lanie J.A."/>
            <person name="Ng W.-L."/>
            <person name="Kazmierczak K.M."/>
            <person name="Andrzejewski T.M."/>
            <person name="Davidsen T.M."/>
            <person name="Wayne K.J."/>
            <person name="Tettelin H."/>
            <person name="Glass J.I."/>
            <person name="Rusch D."/>
            <person name="Podicherti R."/>
            <person name="Tsui H.-C.T."/>
            <person name="Winkler M.E."/>
        </authorList>
    </citation>
    <scope>NUCLEOTIDE SEQUENCE</scope>
</reference>
<proteinExistence type="predicted"/>
<dbReference type="Pfam" id="PF13416">
    <property type="entry name" value="SBP_bac_8"/>
    <property type="match status" value="1"/>
</dbReference>
<dbReference type="InterPro" id="IPR050490">
    <property type="entry name" value="Bact_solute-bd_prot1"/>
</dbReference>
<dbReference type="Gene3D" id="3.40.190.10">
    <property type="entry name" value="Periplasmic binding protein-like II"/>
    <property type="match status" value="1"/>
</dbReference>
<dbReference type="PANTHER" id="PTHR43649">
    <property type="entry name" value="ARABINOSE-BINDING PROTEIN-RELATED"/>
    <property type="match status" value="1"/>
</dbReference>
<name>A0A382GIB7_9ZZZZ</name>
<dbReference type="SUPFAM" id="SSF53850">
    <property type="entry name" value="Periplasmic binding protein-like II"/>
    <property type="match status" value="1"/>
</dbReference>